<evidence type="ECO:0000256" key="1">
    <source>
        <dbReference type="ARBA" id="ARBA00023125"/>
    </source>
</evidence>
<dbReference type="InterPro" id="IPR001867">
    <property type="entry name" value="OmpR/PhoB-type_DNA-bd"/>
</dbReference>
<reference evidence="4" key="1">
    <citation type="submission" date="2016-09" db="EMBL/GenBank/DDBJ databases">
        <title>The Complete Genome of Burkholderia sprentiae wsm5005.</title>
        <authorList>
            <person name="De Meyer S."/>
            <person name="Wang P."/>
            <person name="Terpolilli J."/>
        </authorList>
    </citation>
    <scope>NUCLEOTIDE SEQUENCE [LARGE SCALE GENOMIC DNA]</scope>
    <source>
        <strain evidence="4">WSM5005</strain>
    </source>
</reference>
<evidence type="ECO:0000259" key="3">
    <source>
        <dbReference type="PROSITE" id="PS51755"/>
    </source>
</evidence>
<dbReference type="InterPro" id="IPR002182">
    <property type="entry name" value="NB-ARC"/>
</dbReference>
<dbReference type="Pfam" id="PF00486">
    <property type="entry name" value="Trans_reg_C"/>
    <property type="match status" value="1"/>
</dbReference>
<organism evidence="4 5">
    <name type="scientific">Paraburkholderia sprentiae WSM5005</name>
    <dbReference type="NCBI Taxonomy" id="754502"/>
    <lineage>
        <taxon>Bacteria</taxon>
        <taxon>Pseudomonadati</taxon>
        <taxon>Pseudomonadota</taxon>
        <taxon>Betaproteobacteria</taxon>
        <taxon>Burkholderiales</taxon>
        <taxon>Burkholderiaceae</taxon>
        <taxon>Paraburkholderia</taxon>
    </lineage>
</organism>
<dbReference type="GO" id="GO:0006355">
    <property type="term" value="P:regulation of DNA-templated transcription"/>
    <property type="evidence" value="ECO:0007669"/>
    <property type="project" value="InterPro"/>
</dbReference>
<evidence type="ECO:0000256" key="2">
    <source>
        <dbReference type="PROSITE-ProRule" id="PRU01091"/>
    </source>
</evidence>
<dbReference type="InterPro" id="IPR003593">
    <property type="entry name" value="AAA+_ATPase"/>
</dbReference>
<dbReference type="Gene3D" id="1.10.10.10">
    <property type="entry name" value="Winged helix-like DNA-binding domain superfamily/Winged helix DNA-binding domain"/>
    <property type="match status" value="1"/>
</dbReference>
<dbReference type="SMART" id="SM00382">
    <property type="entry name" value="AAA"/>
    <property type="match status" value="1"/>
</dbReference>
<dbReference type="Proteomes" id="UP000179860">
    <property type="component" value="Chromosome 1"/>
</dbReference>
<dbReference type="PANTHER" id="PTHR47691">
    <property type="entry name" value="REGULATOR-RELATED"/>
    <property type="match status" value="1"/>
</dbReference>
<evidence type="ECO:0000313" key="5">
    <source>
        <dbReference type="Proteomes" id="UP000179860"/>
    </source>
</evidence>
<dbReference type="RefSeq" id="WP_027196911.1">
    <property type="nucleotide sequence ID" value="NZ_CP017561.2"/>
</dbReference>
<evidence type="ECO:0000313" key="4">
    <source>
        <dbReference type="EMBL" id="APA85594.1"/>
    </source>
</evidence>
<dbReference type="Pfam" id="PF00931">
    <property type="entry name" value="NB-ARC"/>
    <property type="match status" value="1"/>
</dbReference>
<gene>
    <name evidence="4" type="ORF">BJG93_09495</name>
</gene>
<sequence>MKREDFAKTVARPAGAASAGAEVLHYPGFDIDIARGELRVAGRPAPLRPKTFALLLHLARNPGRLLSRGELIEAVWREVIVTDDSLVQCVSELRAALGGEHHHVVRTVPRRGYMFDVAAVGTPNDERLPSTDAPRQLGLTELGALSPSNLSADLPPLFGRAEDVAALVRLLEVSRMVSVVGSAGVGKTTVARAVAHRLRDQPYDGVWVVELASLADGRLLVPTVARTLGHQVARDGGPASLVRLISTQRLLLVLDNCEHLLDHVAALVKQIMAGAPGVHVLVTSQEPLHTEHEQVFRLDPLGVPTSDDAVAALGFGAVQMFVARAKAADPKFDFDAHNARDVIDTCRRLDGIPLAIEFAAARVSLLGAFALRQRLDERMKLLAGGIRTALPRHQTLRAALQWSYGLLTPPEKSVFDRLGVFMGSFSLEAAQRVASDATLDEWAVFEQLASLVDKSLVVVQGMRMPRYHLLESNRSFALERLAAIESLEATRRRHAEAMTECLTGKDYFEEPLARTRRIAPELDNVRAAAAWAISPTGDRMVAIDLAAATDMLWDARGFNDEGARLYRNIEPWVDQLVPPVSAARFWFAVADLRMRTEAKRQAEAALKAAALFRSLSDRFGTFRSLTVAAHQFTLLANREGARQALDEAATLLDGAWPEWLETSLAFCRVLFSYLVEGDHATAKKLADAAIVGHRLGDSFFGDRCALMLPSFDLAAGDFTSALRRCDEILASSSVAESVQLRSQTLVIRGAALVNLGDLREADATLRTACTLLMHAIGPSIYPYCYAAHLLALQGRLADAARTIGWIEARMRQANRDGIPPIALSSYKAARDIVDSALSSDERDGYAGEGALLSLQQVTRIAFPGE</sequence>
<dbReference type="EMBL" id="CP017561">
    <property type="protein sequence ID" value="APA85594.1"/>
    <property type="molecule type" value="Genomic_DNA"/>
</dbReference>
<dbReference type="PROSITE" id="PS51755">
    <property type="entry name" value="OMPR_PHOB"/>
    <property type="match status" value="1"/>
</dbReference>
<protein>
    <submittedName>
        <fullName evidence="4">Winged helix-turn-helix domain-containing protein</fullName>
    </submittedName>
</protein>
<dbReference type="PRINTS" id="PR00364">
    <property type="entry name" value="DISEASERSIST"/>
</dbReference>
<dbReference type="SUPFAM" id="SSF52540">
    <property type="entry name" value="P-loop containing nucleoside triphosphate hydrolases"/>
    <property type="match status" value="1"/>
</dbReference>
<dbReference type="Gene3D" id="3.40.50.300">
    <property type="entry name" value="P-loop containing nucleotide triphosphate hydrolases"/>
    <property type="match status" value="1"/>
</dbReference>
<accession>A0A1I9YH11</accession>
<dbReference type="Pfam" id="PF25872">
    <property type="entry name" value="HTH_77"/>
    <property type="match status" value="1"/>
</dbReference>
<dbReference type="AlphaFoldDB" id="A0A1I9YH11"/>
<dbReference type="KEGG" id="pspw:BJG93_09495"/>
<reference evidence="4" key="2">
    <citation type="submission" date="2021-06" db="EMBL/GenBank/DDBJ databases">
        <authorList>
            <person name="Rogers T.H."/>
            <person name="Ramsay J.P."/>
            <person name="Wang P."/>
            <person name="Terpolilli J."/>
        </authorList>
    </citation>
    <scope>NUCLEOTIDE SEQUENCE [LARGE SCALE GENOMIC DNA]</scope>
    <source>
        <strain evidence="4">WSM5005</strain>
    </source>
</reference>
<proteinExistence type="predicted"/>
<dbReference type="GO" id="GO:0000160">
    <property type="term" value="P:phosphorelay signal transduction system"/>
    <property type="evidence" value="ECO:0007669"/>
    <property type="project" value="InterPro"/>
</dbReference>
<dbReference type="CDD" id="cd00383">
    <property type="entry name" value="trans_reg_C"/>
    <property type="match status" value="1"/>
</dbReference>
<dbReference type="SMART" id="SM00862">
    <property type="entry name" value="Trans_reg_C"/>
    <property type="match status" value="1"/>
</dbReference>
<dbReference type="InterPro" id="IPR027417">
    <property type="entry name" value="P-loop_NTPase"/>
</dbReference>
<name>A0A1I9YH11_9BURK</name>
<dbReference type="InterPro" id="IPR036388">
    <property type="entry name" value="WH-like_DNA-bd_sf"/>
</dbReference>
<dbReference type="InterPro" id="IPR016032">
    <property type="entry name" value="Sig_transdc_resp-reg_C-effctor"/>
</dbReference>
<dbReference type="GO" id="GO:0003677">
    <property type="term" value="F:DNA binding"/>
    <property type="evidence" value="ECO:0007669"/>
    <property type="project" value="UniProtKB-UniRule"/>
</dbReference>
<dbReference type="SUPFAM" id="SSF46894">
    <property type="entry name" value="C-terminal effector domain of the bipartite response regulators"/>
    <property type="match status" value="1"/>
</dbReference>
<dbReference type="InterPro" id="IPR058852">
    <property type="entry name" value="HTH_77"/>
</dbReference>
<keyword evidence="1 2" id="KW-0238">DNA-binding</keyword>
<feature type="DNA-binding region" description="OmpR/PhoB-type" evidence="2">
    <location>
        <begin position="21"/>
        <end position="117"/>
    </location>
</feature>
<dbReference type="STRING" id="754502.BJG93_09495"/>
<keyword evidence="5" id="KW-1185">Reference proteome</keyword>
<dbReference type="PANTHER" id="PTHR47691:SF3">
    <property type="entry name" value="HTH-TYPE TRANSCRIPTIONAL REGULATOR RV0890C-RELATED"/>
    <property type="match status" value="1"/>
</dbReference>
<feature type="domain" description="OmpR/PhoB-type" evidence="3">
    <location>
        <begin position="21"/>
        <end position="117"/>
    </location>
</feature>